<gene>
    <name evidence="1" type="ORF">pFOS18_030</name>
</gene>
<sequence>MNPILEFSEFNRNIISVTQSLRDLGFKIDDNGKLVRLDGSRIKNYAAEKEWIGKLKHGDRLPRGKFFRNKKAGKPLVIVDEFHDFNWK</sequence>
<protein>
    <submittedName>
        <fullName evidence="1">Uncharacterized protein</fullName>
    </submittedName>
</protein>
<keyword evidence="1" id="KW-0614">Plasmid</keyword>
<organism evidence="1">
    <name type="scientific">Klebsiella pneumoniae</name>
    <dbReference type="NCBI Taxonomy" id="573"/>
    <lineage>
        <taxon>Bacteria</taxon>
        <taxon>Pseudomonadati</taxon>
        <taxon>Pseudomonadota</taxon>
        <taxon>Gammaproteobacteria</taxon>
        <taxon>Enterobacterales</taxon>
        <taxon>Enterobacteriaceae</taxon>
        <taxon>Klebsiella/Raoultella group</taxon>
        <taxon>Klebsiella</taxon>
        <taxon>Klebsiella pneumoniae complex</taxon>
    </lineage>
</organism>
<name>A0A0A1CRQ5_KLEPN</name>
<dbReference type="AlphaFoldDB" id="A0A0A1CRQ5"/>
<accession>A0A0A1CRQ5</accession>
<reference evidence="1" key="1">
    <citation type="journal article" date="2014" name="Int. J. Antimicrob. Agents">
        <title>Dissemination of a clone carrying a fosA3-harbouring plasmid mediates high fosfomycin resistance rate of KPC-producing Klebsiella pneumoniae in China.</title>
        <authorList>
            <person name="Jiang Y."/>
            <person name="Shen P."/>
            <person name="Wei Z."/>
            <person name="Liu L."/>
            <person name="He F."/>
            <person name="Shi K."/>
            <person name="Wang Y."/>
            <person name="Wang H."/>
            <person name="Yu Y."/>
        </authorList>
    </citation>
    <scope>NUCLEOTIDE SEQUENCE</scope>
    <source>
        <strain evidence="1">FOS18</strain>
        <plasmid evidence="1">pFOS18</plasmid>
    </source>
</reference>
<dbReference type="RefSeq" id="WP_020956902.1">
    <property type="nucleotide sequence ID" value="NC_023331.1"/>
</dbReference>
<geneLocation type="plasmid" evidence="1">
    <name>pFOS18</name>
</geneLocation>
<proteinExistence type="predicted"/>
<evidence type="ECO:0000313" key="1">
    <source>
        <dbReference type="EMBL" id="AIX99592.1"/>
    </source>
</evidence>
<dbReference type="EMBL" id="KJ653815">
    <property type="protein sequence ID" value="AIX99592.1"/>
    <property type="molecule type" value="Genomic_DNA"/>
</dbReference>